<accession>A0A1D1VYP6</accession>
<dbReference type="AlphaFoldDB" id="A0A1D1VYP6"/>
<keyword evidence="3" id="KW-1185">Reference proteome</keyword>
<comment type="caution">
    <text evidence="2">The sequence shown here is derived from an EMBL/GenBank/DDBJ whole genome shotgun (WGS) entry which is preliminary data.</text>
</comment>
<feature type="region of interest" description="Disordered" evidence="1">
    <location>
        <begin position="1"/>
        <end position="22"/>
    </location>
</feature>
<organism evidence="2 3">
    <name type="scientific">Ramazzottius varieornatus</name>
    <name type="common">Water bear</name>
    <name type="synonym">Tardigrade</name>
    <dbReference type="NCBI Taxonomy" id="947166"/>
    <lineage>
        <taxon>Eukaryota</taxon>
        <taxon>Metazoa</taxon>
        <taxon>Ecdysozoa</taxon>
        <taxon>Tardigrada</taxon>
        <taxon>Eutardigrada</taxon>
        <taxon>Parachela</taxon>
        <taxon>Hypsibioidea</taxon>
        <taxon>Ramazzottiidae</taxon>
        <taxon>Ramazzottius</taxon>
    </lineage>
</organism>
<evidence type="ECO:0000256" key="1">
    <source>
        <dbReference type="SAM" id="MobiDB-lite"/>
    </source>
</evidence>
<name>A0A1D1VYP6_RAMVA</name>
<gene>
    <name evidence="2" type="primary">RvY_14117</name>
    <name evidence="2" type="synonym">RvY_14117.3</name>
    <name evidence="2" type="ORF">RvY_14117-3</name>
</gene>
<proteinExistence type="predicted"/>
<protein>
    <submittedName>
        <fullName evidence="2">Uncharacterized protein</fullName>
    </submittedName>
</protein>
<dbReference type="EMBL" id="BDGG01000010">
    <property type="protein sequence ID" value="GAV03729.1"/>
    <property type="molecule type" value="Genomic_DNA"/>
</dbReference>
<dbReference type="Proteomes" id="UP000186922">
    <property type="component" value="Unassembled WGS sequence"/>
</dbReference>
<sequence>MTRSSVSSTEVKKKKGKAPKSDLNLHFTKMVGSDGKPNAKCNHGGKVYKNIQGAFNFHGCVDWSFYEATFTTSQKTTQRRYEYVESREIWRKRWKNR</sequence>
<evidence type="ECO:0000313" key="3">
    <source>
        <dbReference type="Proteomes" id="UP000186922"/>
    </source>
</evidence>
<reference evidence="2 3" key="1">
    <citation type="journal article" date="2016" name="Nat. Commun.">
        <title>Extremotolerant tardigrade genome and improved radiotolerance of human cultured cells by tardigrade-unique protein.</title>
        <authorList>
            <person name="Hashimoto T."/>
            <person name="Horikawa D.D."/>
            <person name="Saito Y."/>
            <person name="Kuwahara H."/>
            <person name="Kozuka-Hata H."/>
            <person name="Shin-I T."/>
            <person name="Minakuchi Y."/>
            <person name="Ohishi K."/>
            <person name="Motoyama A."/>
            <person name="Aizu T."/>
            <person name="Enomoto A."/>
            <person name="Kondo K."/>
            <person name="Tanaka S."/>
            <person name="Hara Y."/>
            <person name="Koshikawa S."/>
            <person name="Sagara H."/>
            <person name="Miura T."/>
            <person name="Yokobori S."/>
            <person name="Miyagawa K."/>
            <person name="Suzuki Y."/>
            <person name="Kubo T."/>
            <person name="Oyama M."/>
            <person name="Kohara Y."/>
            <person name="Fujiyama A."/>
            <person name="Arakawa K."/>
            <person name="Katayama T."/>
            <person name="Toyoda A."/>
            <person name="Kunieda T."/>
        </authorList>
    </citation>
    <scope>NUCLEOTIDE SEQUENCE [LARGE SCALE GENOMIC DNA]</scope>
    <source>
        <strain evidence="2 3">YOKOZUNA-1</strain>
    </source>
</reference>
<evidence type="ECO:0000313" key="2">
    <source>
        <dbReference type="EMBL" id="GAV03729.1"/>
    </source>
</evidence>